<gene>
    <name evidence="7" type="ORF">IFE19_03885</name>
</gene>
<dbReference type="PANTHER" id="PTHR30111:SF1">
    <property type="entry name" value="33 KDA CHAPERONIN"/>
    <property type="match status" value="1"/>
</dbReference>
<evidence type="ECO:0000256" key="3">
    <source>
        <dbReference type="ARBA" id="ARBA00023157"/>
    </source>
</evidence>
<keyword evidence="5" id="KW-0676">Redox-active center</keyword>
<dbReference type="Gene3D" id="3.55.30.10">
    <property type="entry name" value="Hsp33 domain"/>
    <property type="match status" value="1"/>
</dbReference>
<dbReference type="InterPro" id="IPR000397">
    <property type="entry name" value="Heat_shock_Hsp33"/>
</dbReference>
<name>A0ABX7SLH1_9CAUL</name>
<dbReference type="InterPro" id="IPR023212">
    <property type="entry name" value="Hsp33_helix_hairpin_bin_dom_sf"/>
</dbReference>
<dbReference type="InterPro" id="IPR016153">
    <property type="entry name" value="Heat_shock_Hsp33_N"/>
</dbReference>
<dbReference type="SUPFAM" id="SSF118352">
    <property type="entry name" value="HSP33 redox switch-like"/>
    <property type="match status" value="1"/>
</dbReference>
<reference evidence="7 8" key="1">
    <citation type="submission" date="2020-09" db="EMBL/GenBank/DDBJ databases">
        <title>Brevundimonas sp. LVF1 isolated from an oligotrophic pond in Goettingen, Germany.</title>
        <authorList>
            <person name="Friedrich I."/>
            <person name="Klassen A."/>
            <person name="Neubauer H."/>
            <person name="Schneider D."/>
            <person name="Hertel R."/>
            <person name="Daniel R."/>
        </authorList>
    </citation>
    <scope>NUCLEOTIDE SEQUENCE [LARGE SCALE GENOMIC DNA]</scope>
    <source>
        <strain evidence="7 8">LVF1</strain>
    </source>
</reference>
<dbReference type="EMBL" id="CP062006">
    <property type="protein sequence ID" value="QTC88537.1"/>
    <property type="molecule type" value="Genomic_DNA"/>
</dbReference>
<evidence type="ECO:0000256" key="1">
    <source>
        <dbReference type="ARBA" id="ARBA00022490"/>
    </source>
</evidence>
<keyword evidence="8" id="KW-1185">Reference proteome</keyword>
<keyword evidence="2" id="KW-0862">Zinc</keyword>
<accession>A0ABX7SLH1</accession>
<dbReference type="PANTHER" id="PTHR30111">
    <property type="entry name" value="33 KDA CHAPERONIN"/>
    <property type="match status" value="1"/>
</dbReference>
<dbReference type="Proteomes" id="UP000663942">
    <property type="component" value="Chromosome"/>
</dbReference>
<sequence length="386" mass="41520">MLADLVHGVELSNHGQPLFETTVVRTGANRAGRGSVGNSQAASRVDEKSDGVPAPYQARCGSLCCAASDSFALFRTFAVTDHAPAAHPIEPPTDNLAAAFQIEGWPVRGRLVRLGEVVDKILSAHDYPEPVAALLGEACVLAAIVGSALKFEGRLIVQAQGDGPVRYVVADYDTAGTLRGFCRFDPEEVAKASEGFVRPGAQTLLGKGVFIMTIDRGEDFERTQGITPIEGESLSLCAEHYFTQSEQVPTKVRLAVGQVTTDAGTFWRAGGAMIQVIAGDEARGSTEEVWERTRALFATLGDDELIDPTISAETLLFRLFHEDGVRLEGARPLAAVCRCSKERLVTVMQSFPPEDRAAMVEDDGMIHATCEYCSTVYKIDPSEIEA</sequence>
<dbReference type="Gene3D" id="1.10.287.480">
    <property type="entry name" value="helix hairpin bin"/>
    <property type="match status" value="1"/>
</dbReference>
<proteinExistence type="predicted"/>
<evidence type="ECO:0000256" key="5">
    <source>
        <dbReference type="ARBA" id="ARBA00023284"/>
    </source>
</evidence>
<evidence type="ECO:0000256" key="4">
    <source>
        <dbReference type="ARBA" id="ARBA00023186"/>
    </source>
</evidence>
<organism evidence="7 8">
    <name type="scientific">Brevundimonas pondensis</name>
    <dbReference type="NCBI Taxonomy" id="2774189"/>
    <lineage>
        <taxon>Bacteria</taxon>
        <taxon>Pseudomonadati</taxon>
        <taxon>Pseudomonadota</taxon>
        <taxon>Alphaproteobacteria</taxon>
        <taxon>Caulobacterales</taxon>
        <taxon>Caulobacteraceae</taxon>
        <taxon>Brevundimonas</taxon>
    </lineage>
</organism>
<evidence type="ECO:0000256" key="2">
    <source>
        <dbReference type="ARBA" id="ARBA00022833"/>
    </source>
</evidence>
<dbReference type="InterPro" id="IPR016154">
    <property type="entry name" value="Heat_shock_Hsp33_C"/>
</dbReference>
<dbReference type="Pfam" id="PF01430">
    <property type="entry name" value="HSP33"/>
    <property type="match status" value="1"/>
</dbReference>
<dbReference type="SUPFAM" id="SSF64397">
    <property type="entry name" value="Hsp33 domain"/>
    <property type="match status" value="1"/>
</dbReference>
<evidence type="ECO:0000256" key="6">
    <source>
        <dbReference type="SAM" id="MobiDB-lite"/>
    </source>
</evidence>
<dbReference type="Gene3D" id="3.90.1280.10">
    <property type="entry name" value="HSP33 redox switch-like"/>
    <property type="match status" value="1"/>
</dbReference>
<keyword evidence="4" id="KW-0143">Chaperone</keyword>
<keyword evidence="1" id="KW-0963">Cytoplasm</keyword>
<evidence type="ECO:0000313" key="8">
    <source>
        <dbReference type="Proteomes" id="UP000663942"/>
    </source>
</evidence>
<feature type="region of interest" description="Disordered" evidence="6">
    <location>
        <begin position="29"/>
        <end position="50"/>
    </location>
</feature>
<evidence type="ECO:0000313" key="7">
    <source>
        <dbReference type="EMBL" id="QTC88537.1"/>
    </source>
</evidence>
<protein>
    <submittedName>
        <fullName evidence="7">Hsp33 family molecular chaperone</fullName>
    </submittedName>
</protein>
<dbReference type="NCBIfam" id="NF002386">
    <property type="entry name" value="PRK01402.1"/>
    <property type="match status" value="1"/>
</dbReference>
<dbReference type="CDD" id="cd00498">
    <property type="entry name" value="Hsp33"/>
    <property type="match status" value="1"/>
</dbReference>
<keyword evidence="3" id="KW-1015">Disulfide bond</keyword>